<dbReference type="Gene3D" id="3.40.850.10">
    <property type="entry name" value="Kinesin motor domain"/>
    <property type="match status" value="1"/>
</dbReference>
<accession>D2KUA9</accession>
<dbReference type="Gene3D" id="1.20.58.530">
    <property type="match status" value="1"/>
</dbReference>
<dbReference type="InterPro" id="IPR036961">
    <property type="entry name" value="Kinesin_motor_dom_sf"/>
</dbReference>
<keyword evidence="3 6" id="KW-0518">Myosin</keyword>
<feature type="region of interest" description="Disordered" evidence="8">
    <location>
        <begin position="1062"/>
        <end position="1081"/>
    </location>
</feature>
<evidence type="ECO:0000256" key="2">
    <source>
        <dbReference type="ARBA" id="ARBA00022840"/>
    </source>
</evidence>
<dbReference type="InterPro" id="IPR019748">
    <property type="entry name" value="FERM_central"/>
</dbReference>
<evidence type="ECO:0000256" key="1">
    <source>
        <dbReference type="ARBA" id="ARBA00022741"/>
    </source>
</evidence>
<feature type="region of interest" description="Disordered" evidence="8">
    <location>
        <begin position="991"/>
        <end position="1011"/>
    </location>
</feature>
<dbReference type="PROSITE" id="PS50057">
    <property type="entry name" value="FERM_3"/>
    <property type="match status" value="1"/>
</dbReference>
<dbReference type="SMART" id="SM00139">
    <property type="entry name" value="MyTH4"/>
    <property type="match status" value="1"/>
</dbReference>
<organism evidence="12">
    <name type="scientific">Tetrahymena thermophila</name>
    <dbReference type="NCBI Taxonomy" id="5911"/>
    <lineage>
        <taxon>Eukaryota</taxon>
        <taxon>Sar</taxon>
        <taxon>Alveolata</taxon>
        <taxon>Ciliophora</taxon>
        <taxon>Intramacronucleata</taxon>
        <taxon>Oligohymenophorea</taxon>
        <taxon>Hymenostomatida</taxon>
        <taxon>Tetrahymenina</taxon>
        <taxon>Tetrahymenidae</taxon>
        <taxon>Tetrahymena</taxon>
    </lineage>
</organism>
<dbReference type="InterPro" id="IPR027417">
    <property type="entry name" value="P-loop_NTPase"/>
</dbReference>
<evidence type="ECO:0000256" key="5">
    <source>
        <dbReference type="ARBA" id="ARBA00023203"/>
    </source>
</evidence>
<protein>
    <submittedName>
        <fullName evidence="12">Myosin5</fullName>
    </submittedName>
</protein>
<evidence type="ECO:0000256" key="4">
    <source>
        <dbReference type="ARBA" id="ARBA00023175"/>
    </source>
</evidence>
<name>D2KUA9_TETTH</name>
<dbReference type="PROSITE" id="PS51016">
    <property type="entry name" value="MYTH4"/>
    <property type="match status" value="1"/>
</dbReference>
<proteinExistence type="evidence at transcript level"/>
<dbReference type="GO" id="GO:0007015">
    <property type="term" value="P:actin filament organization"/>
    <property type="evidence" value="ECO:0007669"/>
    <property type="project" value="TreeGrafter"/>
</dbReference>
<dbReference type="Gene3D" id="1.20.120.720">
    <property type="entry name" value="Myosin VI head, motor domain, U50 subdomain"/>
    <property type="match status" value="1"/>
</dbReference>
<feature type="domain" description="FERM" evidence="9">
    <location>
        <begin position="1312"/>
        <end position="1638"/>
    </location>
</feature>
<dbReference type="PANTHER" id="PTHR13140">
    <property type="entry name" value="MYOSIN"/>
    <property type="match status" value="1"/>
</dbReference>
<evidence type="ECO:0000256" key="6">
    <source>
        <dbReference type="PROSITE-ProRule" id="PRU00782"/>
    </source>
</evidence>
<dbReference type="GO" id="GO:0016459">
    <property type="term" value="C:myosin complex"/>
    <property type="evidence" value="ECO:0007669"/>
    <property type="project" value="UniProtKB-KW"/>
</dbReference>
<dbReference type="CDD" id="cd14473">
    <property type="entry name" value="FERM_B-lobe"/>
    <property type="match status" value="1"/>
</dbReference>
<dbReference type="InterPro" id="IPR035963">
    <property type="entry name" value="FERM_2"/>
</dbReference>
<feature type="coiled-coil region" evidence="7">
    <location>
        <begin position="922"/>
        <end position="978"/>
    </location>
</feature>
<dbReference type="Pfam" id="PF00373">
    <property type="entry name" value="FERM_M"/>
    <property type="match status" value="1"/>
</dbReference>
<dbReference type="Gene3D" id="1.10.10.820">
    <property type="match status" value="1"/>
</dbReference>
<gene>
    <name evidence="12" type="primary">MYO5</name>
</gene>
<dbReference type="Gene3D" id="2.30.29.30">
    <property type="entry name" value="Pleckstrin-homology domain (PH domain)/Phosphotyrosine-binding domain (PTB)"/>
    <property type="match status" value="1"/>
</dbReference>
<dbReference type="CDD" id="cd14907">
    <property type="entry name" value="MYSc_Myo46"/>
    <property type="match status" value="1"/>
</dbReference>
<keyword evidence="5 6" id="KW-0009">Actin-binding</keyword>
<dbReference type="EMBL" id="AB472067">
    <property type="protein sequence ID" value="BAI63632.1"/>
    <property type="molecule type" value="mRNA"/>
</dbReference>
<dbReference type="GO" id="GO:0051015">
    <property type="term" value="F:actin filament binding"/>
    <property type="evidence" value="ECO:0007669"/>
    <property type="project" value="TreeGrafter"/>
</dbReference>
<evidence type="ECO:0000259" key="9">
    <source>
        <dbReference type="PROSITE" id="PS50057"/>
    </source>
</evidence>
<dbReference type="GO" id="GO:0005737">
    <property type="term" value="C:cytoplasm"/>
    <property type="evidence" value="ECO:0007669"/>
    <property type="project" value="TreeGrafter"/>
</dbReference>
<keyword evidence="7" id="KW-0175">Coiled coil</keyword>
<evidence type="ECO:0000259" key="11">
    <source>
        <dbReference type="PROSITE" id="PS51456"/>
    </source>
</evidence>
<dbReference type="InterPro" id="IPR000299">
    <property type="entry name" value="FERM_domain"/>
</dbReference>
<evidence type="ECO:0000313" key="12">
    <source>
        <dbReference type="EMBL" id="BAI63632.1"/>
    </source>
</evidence>
<evidence type="ECO:0000256" key="7">
    <source>
        <dbReference type="SAM" id="Coils"/>
    </source>
</evidence>
<evidence type="ECO:0000259" key="10">
    <source>
        <dbReference type="PROSITE" id="PS51016"/>
    </source>
</evidence>
<keyword evidence="4 6" id="KW-0505">Motor protein</keyword>
<feature type="domain" description="Myosin motor" evidence="11">
    <location>
        <begin position="81"/>
        <end position="807"/>
    </location>
</feature>
<dbReference type="Gene3D" id="6.20.240.20">
    <property type="match status" value="1"/>
</dbReference>
<dbReference type="Pfam" id="PF00784">
    <property type="entry name" value="MyTH4"/>
    <property type="match status" value="1"/>
</dbReference>
<feature type="region of interest" description="Actin-binding" evidence="6">
    <location>
        <begin position="676"/>
        <end position="698"/>
    </location>
</feature>
<dbReference type="PANTHER" id="PTHR13140:SF706">
    <property type="entry name" value="DILUTE CLASS UNCONVENTIONAL MYOSIN, ISOFORM C"/>
    <property type="match status" value="1"/>
</dbReference>
<feature type="binding site" evidence="6">
    <location>
        <begin position="182"/>
        <end position="189"/>
    </location>
    <ligand>
        <name>ATP</name>
        <dbReference type="ChEBI" id="CHEBI:30616"/>
    </ligand>
</feature>
<keyword evidence="1 6" id="KW-0547">Nucleotide-binding</keyword>
<evidence type="ECO:0000256" key="8">
    <source>
        <dbReference type="SAM" id="MobiDB-lite"/>
    </source>
</evidence>
<keyword evidence="2 6" id="KW-0067">ATP-binding</keyword>
<dbReference type="GO" id="GO:0000146">
    <property type="term" value="F:microfilament motor activity"/>
    <property type="evidence" value="ECO:0007669"/>
    <property type="project" value="TreeGrafter"/>
</dbReference>
<evidence type="ECO:0000256" key="3">
    <source>
        <dbReference type="ARBA" id="ARBA00023123"/>
    </source>
</evidence>
<dbReference type="SUPFAM" id="SSF47031">
    <property type="entry name" value="Second domain of FERM"/>
    <property type="match status" value="1"/>
</dbReference>
<feature type="domain" description="MyTH4" evidence="10">
    <location>
        <begin position="1157"/>
        <end position="1307"/>
    </location>
</feature>
<comment type="similarity">
    <text evidence="6">Belongs to the TRAFAC class myosin-kinesin ATPase superfamily. Myosin family.</text>
</comment>
<dbReference type="PRINTS" id="PR00193">
    <property type="entry name" value="MYOSINHEAVY"/>
</dbReference>
<dbReference type="Pfam" id="PF00063">
    <property type="entry name" value="Myosin_head"/>
    <property type="match status" value="1"/>
</dbReference>
<dbReference type="FunFam" id="1.10.10.820:FF:000001">
    <property type="entry name" value="Myosin heavy chain"/>
    <property type="match status" value="1"/>
</dbReference>
<dbReference type="GO" id="GO:0005524">
    <property type="term" value="F:ATP binding"/>
    <property type="evidence" value="ECO:0007669"/>
    <property type="project" value="UniProtKB-UniRule"/>
</dbReference>
<dbReference type="InterPro" id="IPR011993">
    <property type="entry name" value="PH-like_dom_sf"/>
</dbReference>
<dbReference type="SMART" id="SM00242">
    <property type="entry name" value="MYSc"/>
    <property type="match status" value="1"/>
</dbReference>
<dbReference type="InterPro" id="IPR000857">
    <property type="entry name" value="MyTH4_dom"/>
</dbReference>
<dbReference type="InterPro" id="IPR001609">
    <property type="entry name" value="Myosin_head_motor_dom-like"/>
</dbReference>
<reference evidence="12" key="1">
    <citation type="journal article" date="2011" name="Gene">
        <title>Unique sequences and predicted functions of myosins in Tetrahymena thermophila.</title>
        <authorList>
            <person name="Sugita M."/>
            <person name="Iwataki Y."/>
            <person name="Nakano K."/>
            <person name="Numata O."/>
        </authorList>
    </citation>
    <scope>NUCLEOTIDE SEQUENCE</scope>
</reference>
<dbReference type="PROSITE" id="PS51456">
    <property type="entry name" value="MYOSIN_MOTOR"/>
    <property type="match status" value="1"/>
</dbReference>
<dbReference type="SUPFAM" id="SSF52540">
    <property type="entry name" value="P-loop containing nucleoside triphosphate hydrolases"/>
    <property type="match status" value="1"/>
</dbReference>
<sequence length="1638" mass="191546">MAAKANQKSKVNTTWMVPDTPAWIEVGKEEPETKKVFMKATIIDINKDKTQVKLTKKEDNEAIPDEVSVEKVYQVNQLPETGFSDMVRMDNLNEAEIINNLELRYSKDIIYTYIGPTLIVMNPYKYIESAMSEQLLLMYQNELISKGFIDQRETPPHTYAVAGQAFSKLFENMKNQAIVISGESGAGKTENAKLAMKFLTTMSHHDSNTVIRISKGESSIEDKILSCNPILEAFGNAKTVRNDNSSRFGKYVSILVDKKSHKIQGASITNYLLEKSRVTVQGQNERNYHIFYHLLKGCSAADKKKLGLVDPNNGLPFDPEQFQYLKDGGCYEVSTIDDYALYNEVQDSFTRMNFSQHERNTIWRILCAILLLGNIRFDKTTLTDSKPCSIIGIDFSKKVADLLDMQYNILERCLLIKRRKVGNDITESPLNEQDIYANRDSLARTLYDNLFTWLVKRLNLTVLPSELSEKQLQEQCLSIGLLDIFGFEVFKVNSFEQLCINYTNEKLQQLYISYVFKSEEQEFINEGLKDHIGQLSYTDNQEVIDLMDKYPKGIFDLLDESSSLGSSTDQQLFQKICSTHKSSQFFILNKSSADSFVIKHTAKNVEYCINNFRTKNKAEISQDIIDTVLSSTNELLGDIFLGLVGEEVKQKQFIISQPKKPSKNDKFLGAKFRFQMKQLMDELMNADCHFIRCIKPNEVKKKDYFLQGYAFIQIRYLGVLEAIYVRKEGFPYRKNFKDLYTQYGDMVKKFRGVSLKKQIEQKANFNQISEDIIAQLLPNVDKKKLLYGKTKIFTKDDVGRELDELLHVWFQKKNDFAKHIQHQFKVFKFKKNILANLKRLSKIVKCFRRLAAMYKMKKQRKKFLCMKASVFRVKVIRVKLFKKMAFGIWKDLIIEQLRKERKKKSLALMMKLFDYHIKKKNFNNYKAKVQSKKKQIQDQLEREAEIKQKQLQEQQRLEKKKREQEEKQQIQLQQYQTQGMEMCVSPDTTKEMTMNTENSNEYSNEKKSNEENSFQMDSLNQSLNMSFVDQIPNHDKMIHENLKRGTLAHRMTNLINQKKIDQRNMQSSDTFDDDNDDKETSVIDNYLNPEQTPEELQGQVNIDKVYLSQDCMFNIQNIQESLKQRILENDYIQFCKDIYKKRSSWGRTIPFEKQGFHQKEPLKKPLTNISPLLEPIAIKAFTRILKYSEVLKSKRDSRMQAYKLLELCFDQDSSLQDEVFLQIAKQLQTDDLSLKKKYYSLMAIYSSFISTSSNTIYPLLNCFYNLTLTEKDEINKQRCKFIFTRIRKCFQSPRVYLPTKQEIQMIENRKSIMVPIYIYINRCIFIAVESYTDISSAISFALRELEIETNQRNYCLIEQITIENLDSQDENNKVIIEENILGDDEKIMDIYSCWENEKDLIKKKKLKQSFSAKIIFKIKNFFKFNKYDIDSIFMYFAHCCQDYLNGRFVLQDNVIVRLALLKLINDYNSIQEAQKILKNVKLKLHEYIPINEKSESLINNWQTAALSLCNKIPQCDSSQARTLFLNTLKKHSFLFMSHQFECHFYTSDSYQRNSFAQNSTVEEAIVAIKPFEILILEKQSKDIIDQFKLSEIVKFGKQSQNRITIILGDTKTFHFQLKDADPYIQIINQYIKMALSPV</sequence>
<dbReference type="GO" id="GO:0016020">
    <property type="term" value="C:membrane"/>
    <property type="evidence" value="ECO:0007669"/>
    <property type="project" value="TreeGrafter"/>
</dbReference>